<dbReference type="PANTHER" id="PTHR31840">
    <property type="entry name" value="COILED-COIL DOMAIN-CONTAINING PROTEIN 97"/>
    <property type="match status" value="1"/>
</dbReference>
<dbReference type="AlphaFoldDB" id="A0AAD4KV60"/>
<gene>
    <name evidence="3" type="ORF">BGW36DRAFT_105955</name>
</gene>
<dbReference type="InterPro" id="IPR018613">
    <property type="entry name" value="Ccdc97-like"/>
</dbReference>
<dbReference type="InterPro" id="IPR040233">
    <property type="entry name" value="CCD97-like_C"/>
</dbReference>
<name>A0AAD4KV60_9EURO</name>
<feature type="domain" description="CCD97-like C-terminal" evidence="2">
    <location>
        <begin position="41"/>
        <end position="105"/>
    </location>
</feature>
<keyword evidence="4" id="KW-1185">Reference proteome</keyword>
<evidence type="ECO:0000313" key="3">
    <source>
        <dbReference type="EMBL" id="KAH8701818.1"/>
    </source>
</evidence>
<reference evidence="3" key="1">
    <citation type="submission" date="2021-12" db="EMBL/GenBank/DDBJ databases">
        <title>Convergent genome expansion in fungi linked to evolution of root-endophyte symbiosis.</title>
        <authorList>
            <consortium name="DOE Joint Genome Institute"/>
            <person name="Ke Y.-H."/>
            <person name="Bonito G."/>
            <person name="Liao H.-L."/>
            <person name="Looney B."/>
            <person name="Rojas-Flechas A."/>
            <person name="Nash J."/>
            <person name="Hameed K."/>
            <person name="Schadt C."/>
            <person name="Martin F."/>
            <person name="Crous P.W."/>
            <person name="Miettinen O."/>
            <person name="Magnuson J.K."/>
            <person name="Labbe J."/>
            <person name="Jacobson D."/>
            <person name="Doktycz M.J."/>
            <person name="Veneault-Fourrey C."/>
            <person name="Kuo A."/>
            <person name="Mondo S."/>
            <person name="Calhoun S."/>
            <person name="Riley R."/>
            <person name="Ohm R."/>
            <person name="LaButti K."/>
            <person name="Andreopoulos B."/>
            <person name="Pangilinan J."/>
            <person name="Nolan M."/>
            <person name="Tritt A."/>
            <person name="Clum A."/>
            <person name="Lipzen A."/>
            <person name="Daum C."/>
            <person name="Barry K."/>
            <person name="Grigoriev I.V."/>
            <person name="Vilgalys R."/>
        </authorList>
    </citation>
    <scope>NUCLEOTIDE SEQUENCE</scope>
    <source>
        <strain evidence="3">PMI_201</strain>
    </source>
</reference>
<dbReference type="PANTHER" id="PTHR31840:SF1">
    <property type="entry name" value="COILED-COIL DOMAIN-CONTAINING PROTEIN 97"/>
    <property type="match status" value="1"/>
</dbReference>
<proteinExistence type="predicted"/>
<dbReference type="EMBL" id="JAJTJA010000003">
    <property type="protein sequence ID" value="KAH8701818.1"/>
    <property type="molecule type" value="Genomic_DNA"/>
</dbReference>
<evidence type="ECO:0000313" key="4">
    <source>
        <dbReference type="Proteomes" id="UP001201262"/>
    </source>
</evidence>
<comment type="caution">
    <text evidence="3">The sequence shown here is derived from an EMBL/GenBank/DDBJ whole genome shotgun (WGS) entry which is preliminary data.</text>
</comment>
<evidence type="ECO:0000256" key="1">
    <source>
        <dbReference type="SAM" id="MobiDB-lite"/>
    </source>
</evidence>
<feature type="region of interest" description="Disordered" evidence="1">
    <location>
        <begin position="1"/>
        <end position="43"/>
    </location>
</feature>
<dbReference type="GeneID" id="70239486"/>
<feature type="compositionally biased region" description="Polar residues" evidence="1">
    <location>
        <begin position="8"/>
        <end position="29"/>
    </location>
</feature>
<dbReference type="Pfam" id="PF09747">
    <property type="entry name" value="CCD97-like_C"/>
    <property type="match status" value="2"/>
</dbReference>
<feature type="domain" description="CCD97-like C-terminal" evidence="2">
    <location>
        <begin position="133"/>
        <end position="185"/>
    </location>
</feature>
<protein>
    <submittedName>
        <fullName evidence="3">Coiled-coil domain-containing protein-domain-containing protein</fullName>
    </submittedName>
</protein>
<evidence type="ECO:0000259" key="2">
    <source>
        <dbReference type="Pfam" id="PF09747"/>
    </source>
</evidence>
<dbReference type="Proteomes" id="UP001201262">
    <property type="component" value="Unassembled WGS sequence"/>
</dbReference>
<accession>A0AAD4KV60</accession>
<feature type="compositionally biased region" description="Polar residues" evidence="1">
    <location>
        <begin position="199"/>
        <end position="213"/>
    </location>
</feature>
<dbReference type="RefSeq" id="XP_046075194.1">
    <property type="nucleotide sequence ID" value="XM_046209199.1"/>
</dbReference>
<organism evidence="3 4">
    <name type="scientific">Talaromyces proteolyticus</name>
    <dbReference type="NCBI Taxonomy" id="1131652"/>
    <lineage>
        <taxon>Eukaryota</taxon>
        <taxon>Fungi</taxon>
        <taxon>Dikarya</taxon>
        <taxon>Ascomycota</taxon>
        <taxon>Pezizomycotina</taxon>
        <taxon>Eurotiomycetes</taxon>
        <taxon>Eurotiomycetidae</taxon>
        <taxon>Eurotiales</taxon>
        <taxon>Trichocomaceae</taxon>
        <taxon>Talaromyces</taxon>
        <taxon>Talaromyces sect. Bacilispori</taxon>
    </lineage>
</organism>
<feature type="region of interest" description="Disordered" evidence="1">
    <location>
        <begin position="194"/>
        <end position="213"/>
    </location>
</feature>
<sequence length="213" mass="24682">MPLFPSDTGLSQSKLKGTMPVQPSMSTSPALKPPPSLQAKNRRKRYLDQHPEYFSADLEMADPLLYDRLIRRFQSPAEREAEGRAKGFSGILQADILRSEAKMDALAHPDPNAMLSYRQGPHGEIVAEDKEDIPSNKEEGEKRWRWEMEMRFLKGADYDFAYENVDENDEYDDWNEAQERYFDEEEPEWILDESKEQRNATNQLTGETGIQDF</sequence>